<reference evidence="1 2" key="1">
    <citation type="submission" date="2014-01" db="EMBL/GenBank/DDBJ databases">
        <title>Actinotalea ferrariae CF5-4.</title>
        <authorList>
            <person name="Chen F."/>
            <person name="Li Y."/>
            <person name="Wang G."/>
        </authorList>
    </citation>
    <scope>NUCLEOTIDE SEQUENCE [LARGE SCALE GENOMIC DNA]</scope>
    <source>
        <strain evidence="1 2">CF5-4</strain>
    </source>
</reference>
<organism evidence="1 2">
    <name type="scientific">Actinotalea ferrariae CF5-4</name>
    <dbReference type="NCBI Taxonomy" id="948458"/>
    <lineage>
        <taxon>Bacteria</taxon>
        <taxon>Bacillati</taxon>
        <taxon>Actinomycetota</taxon>
        <taxon>Actinomycetes</taxon>
        <taxon>Micrococcales</taxon>
        <taxon>Cellulomonadaceae</taxon>
        <taxon>Actinotalea</taxon>
    </lineage>
</organism>
<name>A0A021VL60_9CELL</name>
<protein>
    <recommendedName>
        <fullName evidence="3">Peptidase C51 domain-containing protein</fullName>
    </recommendedName>
</protein>
<proteinExistence type="predicted"/>
<sequence length="94" mass="10126">MPSVFHHPLQSPPSFSHIRDVTTRGGGLNVRVAWSTGTVGHIAPVIGSTEGNDVYITHIRETAVSGQWITYNQFTAGTAGLGSSYTPTHWVTSY</sequence>
<evidence type="ECO:0000313" key="2">
    <source>
        <dbReference type="Proteomes" id="UP000019753"/>
    </source>
</evidence>
<dbReference type="AlphaFoldDB" id="A0A021VL60"/>
<dbReference type="EMBL" id="AXCW01000430">
    <property type="protein sequence ID" value="EYR61891.1"/>
    <property type="molecule type" value="Genomic_DNA"/>
</dbReference>
<keyword evidence="2" id="KW-1185">Reference proteome</keyword>
<accession>A0A021VL60</accession>
<gene>
    <name evidence="1" type="ORF">N866_14650</name>
</gene>
<dbReference type="Proteomes" id="UP000019753">
    <property type="component" value="Unassembled WGS sequence"/>
</dbReference>
<evidence type="ECO:0000313" key="1">
    <source>
        <dbReference type="EMBL" id="EYR61891.1"/>
    </source>
</evidence>
<evidence type="ECO:0008006" key="3">
    <source>
        <dbReference type="Google" id="ProtNLM"/>
    </source>
</evidence>
<comment type="caution">
    <text evidence="1">The sequence shown here is derived from an EMBL/GenBank/DDBJ whole genome shotgun (WGS) entry which is preliminary data.</text>
</comment>